<dbReference type="eggNOG" id="KOG4441">
    <property type="taxonomic scope" value="Eukaryota"/>
</dbReference>
<accession>C3YUE1</accession>
<dbReference type="PANTHER" id="PTHR24412:SF441">
    <property type="entry name" value="KELCH-LIKE PROTEIN 28"/>
    <property type="match status" value="1"/>
</dbReference>
<evidence type="ECO:0000256" key="1">
    <source>
        <dbReference type="ARBA" id="ARBA00022441"/>
    </source>
</evidence>
<dbReference type="PANTHER" id="PTHR24412">
    <property type="entry name" value="KELCH PROTEIN"/>
    <property type="match status" value="1"/>
</dbReference>
<evidence type="ECO:0000313" key="4">
    <source>
        <dbReference type="EMBL" id="EEN56061.1"/>
    </source>
</evidence>
<gene>
    <name evidence="4" type="ORF">BRAFLDRAFT_221191</name>
</gene>
<evidence type="ECO:0000256" key="2">
    <source>
        <dbReference type="ARBA" id="ARBA00022737"/>
    </source>
</evidence>
<name>C3YUE1_BRAFL</name>
<dbReference type="SUPFAM" id="SSF54695">
    <property type="entry name" value="POZ domain"/>
    <property type="match status" value="1"/>
</dbReference>
<feature type="non-terminal residue" evidence="4">
    <location>
        <position position="195"/>
    </location>
</feature>
<proteinExistence type="predicted"/>
<dbReference type="Pfam" id="PF00651">
    <property type="entry name" value="BTB"/>
    <property type="match status" value="1"/>
</dbReference>
<evidence type="ECO:0000259" key="3">
    <source>
        <dbReference type="PROSITE" id="PS50097"/>
    </source>
</evidence>
<dbReference type="InterPro" id="IPR011333">
    <property type="entry name" value="SKP1/BTB/POZ_sf"/>
</dbReference>
<dbReference type="Pfam" id="PF07707">
    <property type="entry name" value="BACK"/>
    <property type="match status" value="1"/>
</dbReference>
<dbReference type="SMART" id="SM00875">
    <property type="entry name" value="BACK"/>
    <property type="match status" value="1"/>
</dbReference>
<feature type="non-terminal residue" evidence="4">
    <location>
        <position position="1"/>
    </location>
</feature>
<feature type="domain" description="BTB" evidence="3">
    <location>
        <begin position="1"/>
        <end position="56"/>
    </location>
</feature>
<sequence>DVTLLVGGLAFVQSRAVLSNESPYFQAMFASNLRESRENEVTIEGVDSDIMALLLDSVGGKCPNVTEENVLPLLSTADRLQFPNAKEECEHFLADQISMDNCLGIWQVGKRHAALHLEFEAKKFICRHFSRLSSLEDFAVLDVSEVKEILSWDDLLVNEEKVVLRTALAWLEFDKEARKKYRDEVLSCVRASLLD</sequence>
<keyword evidence="2" id="KW-0677">Repeat</keyword>
<organism>
    <name type="scientific">Branchiostoma floridae</name>
    <name type="common">Florida lancelet</name>
    <name type="synonym">Amphioxus</name>
    <dbReference type="NCBI Taxonomy" id="7739"/>
    <lineage>
        <taxon>Eukaryota</taxon>
        <taxon>Metazoa</taxon>
        <taxon>Chordata</taxon>
        <taxon>Cephalochordata</taxon>
        <taxon>Leptocardii</taxon>
        <taxon>Amphioxiformes</taxon>
        <taxon>Branchiostomatidae</taxon>
        <taxon>Branchiostoma</taxon>
    </lineage>
</organism>
<dbReference type="Gene3D" id="3.30.710.10">
    <property type="entry name" value="Potassium Channel Kv1.1, Chain A"/>
    <property type="match status" value="1"/>
</dbReference>
<dbReference type="EMBL" id="GG666553">
    <property type="protein sequence ID" value="EEN56061.1"/>
    <property type="molecule type" value="Genomic_DNA"/>
</dbReference>
<dbReference type="PROSITE" id="PS50097">
    <property type="entry name" value="BTB"/>
    <property type="match status" value="1"/>
</dbReference>
<keyword evidence="1" id="KW-0880">Kelch repeat</keyword>
<dbReference type="AlphaFoldDB" id="C3YUE1"/>
<protein>
    <recommendedName>
        <fullName evidence="3">BTB domain-containing protein</fullName>
    </recommendedName>
</protein>
<dbReference type="InParanoid" id="C3YUE1"/>
<dbReference type="InterPro" id="IPR000210">
    <property type="entry name" value="BTB/POZ_dom"/>
</dbReference>
<dbReference type="SMART" id="SM00225">
    <property type="entry name" value="BTB"/>
    <property type="match status" value="1"/>
</dbReference>
<reference evidence="4" key="1">
    <citation type="journal article" date="2008" name="Nature">
        <title>The amphioxus genome and the evolution of the chordate karyotype.</title>
        <authorList>
            <consortium name="US DOE Joint Genome Institute (JGI-PGF)"/>
            <person name="Putnam N.H."/>
            <person name="Butts T."/>
            <person name="Ferrier D.E.K."/>
            <person name="Furlong R.F."/>
            <person name="Hellsten U."/>
            <person name="Kawashima T."/>
            <person name="Robinson-Rechavi M."/>
            <person name="Shoguchi E."/>
            <person name="Terry A."/>
            <person name="Yu J.-K."/>
            <person name="Benito-Gutierrez E.L."/>
            <person name="Dubchak I."/>
            <person name="Garcia-Fernandez J."/>
            <person name="Gibson-Brown J.J."/>
            <person name="Grigoriev I.V."/>
            <person name="Horton A.C."/>
            <person name="de Jong P.J."/>
            <person name="Jurka J."/>
            <person name="Kapitonov V.V."/>
            <person name="Kohara Y."/>
            <person name="Kuroki Y."/>
            <person name="Lindquist E."/>
            <person name="Lucas S."/>
            <person name="Osoegawa K."/>
            <person name="Pennacchio L.A."/>
            <person name="Salamov A.A."/>
            <person name="Satou Y."/>
            <person name="Sauka-Spengler T."/>
            <person name="Schmutz J."/>
            <person name="Shin-I T."/>
            <person name="Toyoda A."/>
            <person name="Bronner-Fraser M."/>
            <person name="Fujiyama A."/>
            <person name="Holland L.Z."/>
            <person name="Holland P.W.H."/>
            <person name="Satoh N."/>
            <person name="Rokhsar D.S."/>
        </authorList>
    </citation>
    <scope>NUCLEOTIDE SEQUENCE [LARGE SCALE GENOMIC DNA]</scope>
    <source>
        <strain evidence="4">S238N-H82</strain>
        <tissue evidence="4">Testes</tissue>
    </source>
</reference>
<dbReference type="InterPro" id="IPR011705">
    <property type="entry name" value="BACK"/>
</dbReference>
<dbReference type="Gene3D" id="1.25.40.420">
    <property type="match status" value="1"/>
</dbReference>